<evidence type="ECO:0000256" key="4">
    <source>
        <dbReference type="ARBA" id="ARBA00013139"/>
    </source>
</evidence>
<dbReference type="EC" id="2.6.1.85" evidence="4"/>
<dbReference type="GO" id="GO:0046654">
    <property type="term" value="P:tetrahydrofolate biosynthetic process"/>
    <property type="evidence" value="ECO:0007669"/>
    <property type="project" value="UniProtKB-UniPathway"/>
</dbReference>
<evidence type="ECO:0000256" key="7">
    <source>
        <dbReference type="ARBA" id="ARBA00022962"/>
    </source>
</evidence>
<keyword evidence="5" id="KW-0808">Transferase</keyword>
<evidence type="ECO:0000256" key="9">
    <source>
        <dbReference type="ARBA" id="ARBA00031904"/>
    </source>
</evidence>
<dbReference type="OrthoDB" id="64220at2759"/>
<evidence type="ECO:0000256" key="8">
    <source>
        <dbReference type="ARBA" id="ARBA00031329"/>
    </source>
</evidence>
<dbReference type="Pfam" id="PF00117">
    <property type="entry name" value="GATase"/>
    <property type="match status" value="1"/>
</dbReference>
<dbReference type="PRINTS" id="PR00097">
    <property type="entry name" value="ANTSNTHASEII"/>
</dbReference>
<dbReference type="AlphaFoldDB" id="A0A8H7TG85"/>
<comment type="similarity">
    <text evidence="3">In the C-terminal section; belongs to the anthranilate synthase component I family.</text>
</comment>
<evidence type="ECO:0000259" key="10">
    <source>
        <dbReference type="Pfam" id="PF00117"/>
    </source>
</evidence>
<dbReference type="PROSITE" id="PS51273">
    <property type="entry name" value="GATASE_TYPE_1"/>
    <property type="match status" value="1"/>
</dbReference>
<comment type="caution">
    <text evidence="13">The sequence shown here is derived from an EMBL/GenBank/DDBJ whole genome shotgun (WGS) entry which is preliminary data.</text>
</comment>
<evidence type="ECO:0000259" key="12">
    <source>
        <dbReference type="Pfam" id="PF04715"/>
    </source>
</evidence>
<evidence type="ECO:0000259" key="11">
    <source>
        <dbReference type="Pfam" id="PF00425"/>
    </source>
</evidence>
<dbReference type="InterPro" id="IPR015890">
    <property type="entry name" value="Chorismate_C"/>
</dbReference>
<protein>
    <recommendedName>
        <fullName evidence="4">aminodeoxychorismate synthase</fullName>
        <ecNumber evidence="4">2.6.1.85</ecNumber>
    </recommendedName>
    <alternativeName>
        <fullName evidence="8">Para-aminobenzoate synthase</fullName>
    </alternativeName>
    <alternativeName>
        <fullName evidence="9">p-aminobenzoic acid synthase</fullName>
    </alternativeName>
</protein>
<name>A0A8H7TG85_9HELO</name>
<dbReference type="Proteomes" id="UP000664132">
    <property type="component" value="Unassembled WGS sequence"/>
</dbReference>
<keyword evidence="14" id="KW-1185">Reference proteome</keyword>
<dbReference type="InterPro" id="IPR035979">
    <property type="entry name" value="RBD_domain_sf"/>
</dbReference>
<dbReference type="GO" id="GO:0008153">
    <property type="term" value="P:4-aminobenzoate biosynthetic process"/>
    <property type="evidence" value="ECO:0007669"/>
    <property type="project" value="TreeGrafter"/>
</dbReference>
<dbReference type="EMBL" id="JAFJYH010000117">
    <property type="protein sequence ID" value="KAG4418891.1"/>
    <property type="molecule type" value="Genomic_DNA"/>
</dbReference>
<dbReference type="SUPFAM" id="SSF54928">
    <property type="entry name" value="RNA-binding domain, RBD"/>
    <property type="match status" value="1"/>
</dbReference>
<sequence>MLVPKPLILFIDAYDSFSNNIISLLETTLDASVRTIHIDNPALSSDSALHKELRHYAAVVCGPGPGHPEIEKDVGIMRRIWRLADEEMIPVLGICLGFQSLCLEFGGKVRRLKGPQHGIVRRIVHVGEADEERNENLFGGVGEINATLYQSLCAEIGQDSISEERWQTSKWEATRTCPDLLPLAWAEHDLAEENDSGIMDERVLVAVQHRTKPFWALQYHPESICTNDESTKVTQNWFKLARDWNKQYRQTQIDLEGPIEGRFATPESLLGRSRRRLETIQTNGTTRSSKSMCHSRSVDIPAHVSVLHIVEAILDIQDDQVILESSNANEKFSGGVDVRGRYSIIGLDIKDCTKIQYAASRDTITTFPPPCTGQNAMLRTVVASACGGIWPYLAQRLEQYKVVEGNKESPFWGGYMGYATYELGLENIGVTPDASGRQHDRPDLCFAWVDKSIIVDHVKNQIYIQQLAPADETARVSAWMDGIVSKLEALFLPEESHDLFSITFSNLPLTMTKCQLLDKMIETNVTLPCGLKLHHQDNMFTGIATARYLQHNDPGKIATALNNIKISGKTIHAKVKSKASNGFAARKAPVIDSITKPGSQPDIPTTVLSIDTPENNTYESKVLACQSSIRAGDSYELCLTDQTHITLSTTPSSTSSPSAWNLYTTLRTRQPAPFASYIRLGPLTYISASPERFLSYTPSTAELRPMKGTVRKSSQVSTLAAATSLLAVPKEQAENLMIVDLVRHDLHGVCGAGNVSVPKLMQVEEYASVYQMISVVQGTIPAPYPEEIAGHLSEAEKEEKERSRYTGLDVLAASLPPGSMTGAPKKRSCEILREVEGGRERSLYSGVVGYADVGGRGDWSVNIRCAFKWEDEVVAGDGESGEGGKETWHIGAGGAVTALSTPVGEREEMLTKLSGTLGLFR</sequence>
<dbReference type="GO" id="GO:0000162">
    <property type="term" value="P:L-tryptophan biosynthetic process"/>
    <property type="evidence" value="ECO:0007669"/>
    <property type="project" value="TreeGrafter"/>
</dbReference>
<evidence type="ECO:0000256" key="5">
    <source>
        <dbReference type="ARBA" id="ARBA00022679"/>
    </source>
</evidence>
<dbReference type="PANTHER" id="PTHR11236:SF18">
    <property type="entry name" value="AMINODEOXYCHORISMATE SYNTHASE"/>
    <property type="match status" value="1"/>
</dbReference>
<evidence type="ECO:0000256" key="6">
    <source>
        <dbReference type="ARBA" id="ARBA00022909"/>
    </source>
</evidence>
<keyword evidence="6" id="KW-0289">Folate biosynthesis</keyword>
<dbReference type="InterPro" id="IPR006221">
    <property type="entry name" value="TrpG/PapA_dom"/>
</dbReference>
<dbReference type="UniPathway" id="UPA00077">
    <property type="reaction ID" value="UER00149"/>
</dbReference>
<reference evidence="13" key="1">
    <citation type="submission" date="2021-02" db="EMBL/GenBank/DDBJ databases">
        <title>Genome sequence Cadophora malorum strain M34.</title>
        <authorList>
            <person name="Stefanovic E."/>
            <person name="Vu D."/>
            <person name="Scully C."/>
            <person name="Dijksterhuis J."/>
            <person name="Roader J."/>
            <person name="Houbraken J."/>
        </authorList>
    </citation>
    <scope>NUCLEOTIDE SEQUENCE</scope>
    <source>
        <strain evidence="13">M34</strain>
    </source>
</reference>
<feature type="domain" description="Chorismate-utilising enzyme C-terminal" evidence="11">
    <location>
        <begin position="616"/>
        <end position="912"/>
    </location>
</feature>
<evidence type="ECO:0000313" key="14">
    <source>
        <dbReference type="Proteomes" id="UP000664132"/>
    </source>
</evidence>
<dbReference type="CDD" id="cd01743">
    <property type="entry name" value="GATase1_Anthranilate_Synthase"/>
    <property type="match status" value="1"/>
</dbReference>
<organism evidence="13 14">
    <name type="scientific">Cadophora malorum</name>
    <dbReference type="NCBI Taxonomy" id="108018"/>
    <lineage>
        <taxon>Eukaryota</taxon>
        <taxon>Fungi</taxon>
        <taxon>Dikarya</taxon>
        <taxon>Ascomycota</taxon>
        <taxon>Pezizomycotina</taxon>
        <taxon>Leotiomycetes</taxon>
        <taxon>Helotiales</taxon>
        <taxon>Ploettnerulaceae</taxon>
        <taxon>Cadophora</taxon>
    </lineage>
</organism>
<dbReference type="GO" id="GO:0046656">
    <property type="term" value="P:folic acid biosynthetic process"/>
    <property type="evidence" value="ECO:0007669"/>
    <property type="project" value="UniProtKB-KW"/>
</dbReference>
<evidence type="ECO:0000256" key="3">
    <source>
        <dbReference type="ARBA" id="ARBA00005970"/>
    </source>
</evidence>
<feature type="domain" description="Glutamine amidotransferase" evidence="10">
    <location>
        <begin position="10"/>
        <end position="172"/>
    </location>
</feature>
<comment type="catalytic activity">
    <reaction evidence="1">
        <text>chorismate + L-glutamine = 4-amino-4-deoxychorismate + L-glutamate</text>
        <dbReference type="Rhea" id="RHEA:11672"/>
        <dbReference type="ChEBI" id="CHEBI:29748"/>
        <dbReference type="ChEBI" id="CHEBI:29985"/>
        <dbReference type="ChEBI" id="CHEBI:58359"/>
        <dbReference type="ChEBI" id="CHEBI:58406"/>
        <dbReference type="EC" id="2.6.1.85"/>
    </reaction>
</comment>
<dbReference type="Gene3D" id="3.40.50.880">
    <property type="match status" value="1"/>
</dbReference>
<evidence type="ECO:0000313" key="13">
    <source>
        <dbReference type="EMBL" id="KAG4418891.1"/>
    </source>
</evidence>
<comment type="pathway">
    <text evidence="2">Cofactor biosynthesis; tetrahydrofolate biosynthesis; 4-aminobenzoate from chorismate: step 1/2.</text>
</comment>
<gene>
    <name evidence="13" type="ORF">IFR04_007927</name>
</gene>
<dbReference type="InterPro" id="IPR005801">
    <property type="entry name" value="ADC_synthase"/>
</dbReference>
<dbReference type="InterPro" id="IPR019999">
    <property type="entry name" value="Anth_synth_I-like"/>
</dbReference>
<dbReference type="SUPFAM" id="SSF56322">
    <property type="entry name" value="ADC synthase"/>
    <property type="match status" value="1"/>
</dbReference>
<dbReference type="Pfam" id="PF04715">
    <property type="entry name" value="Anth_synt_I_N"/>
    <property type="match status" value="1"/>
</dbReference>
<dbReference type="PANTHER" id="PTHR11236">
    <property type="entry name" value="AMINOBENZOATE/ANTHRANILATE SYNTHASE"/>
    <property type="match status" value="1"/>
</dbReference>
<dbReference type="InterPro" id="IPR017926">
    <property type="entry name" value="GATASE"/>
</dbReference>
<keyword evidence="7" id="KW-0315">Glutamine amidotransferase</keyword>
<accession>A0A8H7TG85</accession>
<dbReference type="GO" id="GO:0003676">
    <property type="term" value="F:nucleic acid binding"/>
    <property type="evidence" value="ECO:0007669"/>
    <property type="project" value="InterPro"/>
</dbReference>
<dbReference type="SUPFAM" id="SSF52317">
    <property type="entry name" value="Class I glutamine amidotransferase-like"/>
    <property type="match status" value="1"/>
</dbReference>
<evidence type="ECO:0000256" key="2">
    <source>
        <dbReference type="ARBA" id="ARBA00005009"/>
    </source>
</evidence>
<dbReference type="InterPro" id="IPR006805">
    <property type="entry name" value="Anth_synth_I_N"/>
</dbReference>
<dbReference type="InterPro" id="IPR029062">
    <property type="entry name" value="Class_I_gatase-like"/>
</dbReference>
<proteinExistence type="inferred from homology"/>
<dbReference type="Pfam" id="PF00425">
    <property type="entry name" value="Chorismate_bind"/>
    <property type="match status" value="1"/>
</dbReference>
<dbReference type="GO" id="GO:0005737">
    <property type="term" value="C:cytoplasm"/>
    <property type="evidence" value="ECO:0007669"/>
    <property type="project" value="TreeGrafter"/>
</dbReference>
<feature type="domain" description="Anthranilate synthase component I N-terminal" evidence="12">
    <location>
        <begin position="309"/>
        <end position="464"/>
    </location>
</feature>
<dbReference type="Gene3D" id="3.60.120.10">
    <property type="entry name" value="Anthranilate synthase"/>
    <property type="match status" value="2"/>
</dbReference>
<evidence type="ECO:0000256" key="1">
    <source>
        <dbReference type="ARBA" id="ARBA00001000"/>
    </source>
</evidence>
<dbReference type="GO" id="GO:0046820">
    <property type="term" value="F:4-amino-4-deoxychorismate synthase activity"/>
    <property type="evidence" value="ECO:0007669"/>
    <property type="project" value="UniProtKB-EC"/>
</dbReference>